<comment type="caution">
    <text evidence="2">The sequence shown here is derived from an EMBL/GenBank/DDBJ whole genome shotgun (WGS) entry which is preliminary data.</text>
</comment>
<evidence type="ECO:0000256" key="1">
    <source>
        <dbReference type="SAM" id="MobiDB-lite"/>
    </source>
</evidence>
<feature type="compositionally biased region" description="Basic and acidic residues" evidence="1">
    <location>
        <begin position="1"/>
        <end position="33"/>
    </location>
</feature>
<sequence>MRADGHFEFGARRNRKRDETQEAKRNVQAKDRSSALQNSSGGNGNWKYTGDMLHDRHGVHSALILWGYRQAAEETIRSEGSVWSVVRYS</sequence>
<dbReference type="EMBL" id="JARKIE010000005">
    <property type="protein sequence ID" value="KAJ7707479.1"/>
    <property type="molecule type" value="Genomic_DNA"/>
</dbReference>
<gene>
    <name evidence="2" type="ORF">B0H17DRAFT_519772</name>
</gene>
<protein>
    <submittedName>
        <fullName evidence="2">Uncharacterized protein</fullName>
    </submittedName>
</protein>
<reference evidence="2" key="1">
    <citation type="submission" date="2023-03" db="EMBL/GenBank/DDBJ databases">
        <title>Massive genome expansion in bonnet fungi (Mycena s.s.) driven by repeated elements and novel gene families across ecological guilds.</title>
        <authorList>
            <consortium name="Lawrence Berkeley National Laboratory"/>
            <person name="Harder C.B."/>
            <person name="Miyauchi S."/>
            <person name="Viragh M."/>
            <person name="Kuo A."/>
            <person name="Thoen E."/>
            <person name="Andreopoulos B."/>
            <person name="Lu D."/>
            <person name="Skrede I."/>
            <person name="Drula E."/>
            <person name="Henrissat B."/>
            <person name="Morin E."/>
            <person name="Kohler A."/>
            <person name="Barry K."/>
            <person name="LaButti K."/>
            <person name="Morin E."/>
            <person name="Salamov A."/>
            <person name="Lipzen A."/>
            <person name="Mereny Z."/>
            <person name="Hegedus B."/>
            <person name="Baldrian P."/>
            <person name="Stursova M."/>
            <person name="Weitz H."/>
            <person name="Taylor A."/>
            <person name="Grigoriev I.V."/>
            <person name="Nagy L.G."/>
            <person name="Martin F."/>
            <person name="Kauserud H."/>
        </authorList>
    </citation>
    <scope>NUCLEOTIDE SEQUENCE</scope>
    <source>
        <strain evidence="2">CBHHK067</strain>
    </source>
</reference>
<name>A0AAD7GXW1_MYCRO</name>
<feature type="region of interest" description="Disordered" evidence="1">
    <location>
        <begin position="1"/>
        <end position="49"/>
    </location>
</feature>
<dbReference type="AlphaFoldDB" id="A0AAD7GXW1"/>
<accession>A0AAD7GXW1</accession>
<organism evidence="2 3">
    <name type="scientific">Mycena rosella</name>
    <name type="common">Pink bonnet</name>
    <name type="synonym">Agaricus rosellus</name>
    <dbReference type="NCBI Taxonomy" id="1033263"/>
    <lineage>
        <taxon>Eukaryota</taxon>
        <taxon>Fungi</taxon>
        <taxon>Dikarya</taxon>
        <taxon>Basidiomycota</taxon>
        <taxon>Agaricomycotina</taxon>
        <taxon>Agaricomycetes</taxon>
        <taxon>Agaricomycetidae</taxon>
        <taxon>Agaricales</taxon>
        <taxon>Marasmiineae</taxon>
        <taxon>Mycenaceae</taxon>
        <taxon>Mycena</taxon>
    </lineage>
</organism>
<evidence type="ECO:0000313" key="3">
    <source>
        <dbReference type="Proteomes" id="UP001221757"/>
    </source>
</evidence>
<proteinExistence type="predicted"/>
<keyword evidence="3" id="KW-1185">Reference proteome</keyword>
<dbReference type="Proteomes" id="UP001221757">
    <property type="component" value="Unassembled WGS sequence"/>
</dbReference>
<evidence type="ECO:0000313" key="2">
    <source>
        <dbReference type="EMBL" id="KAJ7707479.1"/>
    </source>
</evidence>